<evidence type="ECO:0000259" key="4">
    <source>
        <dbReference type="SMART" id="SM00331"/>
    </source>
</evidence>
<feature type="signal peptide" evidence="3">
    <location>
        <begin position="1"/>
        <end position="35"/>
    </location>
</feature>
<comment type="caution">
    <text evidence="5">The sequence shown here is derived from an EMBL/GenBank/DDBJ whole genome shotgun (WGS) entry which is preliminary data.</text>
</comment>
<accession>A0A4Q0T6Q3</accession>
<feature type="transmembrane region" description="Helical" evidence="2">
    <location>
        <begin position="406"/>
        <end position="430"/>
    </location>
</feature>
<dbReference type="PANTHER" id="PTHR43156:SF2">
    <property type="entry name" value="STAGE II SPORULATION PROTEIN E"/>
    <property type="match status" value="1"/>
</dbReference>
<dbReference type="SUPFAM" id="SSF81606">
    <property type="entry name" value="PP2C-like"/>
    <property type="match status" value="1"/>
</dbReference>
<organism evidence="5 6">
    <name type="scientific">Granulicella sibirica</name>
    <dbReference type="NCBI Taxonomy" id="2479048"/>
    <lineage>
        <taxon>Bacteria</taxon>
        <taxon>Pseudomonadati</taxon>
        <taxon>Acidobacteriota</taxon>
        <taxon>Terriglobia</taxon>
        <taxon>Terriglobales</taxon>
        <taxon>Acidobacteriaceae</taxon>
        <taxon>Granulicella</taxon>
    </lineage>
</organism>
<reference evidence="6" key="2">
    <citation type="submission" date="2019-02" db="EMBL/GenBank/DDBJ databases">
        <title>Granulicella sibirica sp. nov., a psychrotolerant acidobacterium isolated from an organic soil layer in forested tundra, West Siberia.</title>
        <authorList>
            <person name="Oshkin I.Y."/>
            <person name="Kulichevskaya I.S."/>
            <person name="Rijpstra W.I.C."/>
            <person name="Sinninghe Damste J.S."/>
            <person name="Rakitin A.L."/>
            <person name="Ravin N.V."/>
            <person name="Dedysh S.N."/>
        </authorList>
    </citation>
    <scope>NUCLEOTIDE SEQUENCE [LARGE SCALE GENOMIC DNA]</scope>
    <source>
        <strain evidence="6">AF10</strain>
    </source>
</reference>
<proteinExistence type="predicted"/>
<dbReference type="EMBL" id="RDSM01000001">
    <property type="protein sequence ID" value="RXH57709.1"/>
    <property type="molecule type" value="Genomic_DNA"/>
</dbReference>
<feature type="domain" description="PPM-type phosphatase" evidence="4">
    <location>
        <begin position="464"/>
        <end position="662"/>
    </location>
</feature>
<keyword evidence="6" id="KW-1185">Reference proteome</keyword>
<keyword evidence="3" id="KW-0732">Signal</keyword>
<dbReference type="InterPro" id="IPR008979">
    <property type="entry name" value="Galactose-bd-like_sf"/>
</dbReference>
<dbReference type="InterPro" id="IPR052016">
    <property type="entry name" value="Bact_Sigma-Reg"/>
</dbReference>
<dbReference type="Pfam" id="PF07228">
    <property type="entry name" value="SpoIIE"/>
    <property type="match status" value="1"/>
</dbReference>
<feature type="transmembrane region" description="Helical" evidence="2">
    <location>
        <begin position="240"/>
        <end position="259"/>
    </location>
</feature>
<feature type="transmembrane region" description="Helical" evidence="2">
    <location>
        <begin position="271"/>
        <end position="290"/>
    </location>
</feature>
<dbReference type="Gene3D" id="2.60.120.260">
    <property type="entry name" value="Galactose-binding domain-like"/>
    <property type="match status" value="1"/>
</dbReference>
<name>A0A4Q0T6Q3_9BACT</name>
<evidence type="ECO:0000256" key="1">
    <source>
        <dbReference type="ARBA" id="ARBA00022801"/>
    </source>
</evidence>
<reference evidence="5 6" key="1">
    <citation type="submission" date="2018-11" db="EMBL/GenBank/DDBJ databases">
        <authorList>
            <person name="Mardanov A.V."/>
            <person name="Ravin N.V."/>
            <person name="Dedysh S.N."/>
        </authorList>
    </citation>
    <scope>NUCLEOTIDE SEQUENCE [LARGE SCALE GENOMIC DNA]</scope>
    <source>
        <strain evidence="5 6">AF10</strain>
    </source>
</reference>
<dbReference type="InterPro" id="IPR001932">
    <property type="entry name" value="PPM-type_phosphatase-like_dom"/>
</dbReference>
<evidence type="ECO:0000313" key="5">
    <source>
        <dbReference type="EMBL" id="RXH57709.1"/>
    </source>
</evidence>
<dbReference type="SMART" id="SM00331">
    <property type="entry name" value="PP2C_SIG"/>
    <property type="match status" value="1"/>
</dbReference>
<dbReference type="GO" id="GO:0016791">
    <property type="term" value="F:phosphatase activity"/>
    <property type="evidence" value="ECO:0007669"/>
    <property type="project" value="TreeGrafter"/>
</dbReference>
<feature type="transmembrane region" description="Helical" evidence="2">
    <location>
        <begin position="302"/>
        <end position="322"/>
    </location>
</feature>
<evidence type="ECO:0000256" key="2">
    <source>
        <dbReference type="SAM" id="Phobius"/>
    </source>
</evidence>
<feature type="transmembrane region" description="Helical" evidence="2">
    <location>
        <begin position="211"/>
        <end position="233"/>
    </location>
</feature>
<dbReference type="Proteomes" id="UP000289437">
    <property type="component" value="Unassembled WGS sequence"/>
</dbReference>
<keyword evidence="2" id="KW-1133">Transmembrane helix</keyword>
<dbReference type="PANTHER" id="PTHR43156">
    <property type="entry name" value="STAGE II SPORULATION PROTEIN E-RELATED"/>
    <property type="match status" value="1"/>
</dbReference>
<dbReference type="InterPro" id="IPR036457">
    <property type="entry name" value="PPM-type-like_dom_sf"/>
</dbReference>
<dbReference type="SUPFAM" id="SSF49785">
    <property type="entry name" value="Galactose-binding domain-like"/>
    <property type="match status" value="1"/>
</dbReference>
<keyword evidence="1" id="KW-0378">Hydrolase</keyword>
<keyword evidence="2" id="KW-0472">Membrane</keyword>
<evidence type="ECO:0000256" key="3">
    <source>
        <dbReference type="SAM" id="SignalP"/>
    </source>
</evidence>
<gene>
    <name evidence="5" type="ORF">GRAN_1019</name>
</gene>
<keyword evidence="2" id="KW-0812">Transmembrane</keyword>
<feature type="transmembrane region" description="Helical" evidence="2">
    <location>
        <begin position="328"/>
        <end position="351"/>
    </location>
</feature>
<evidence type="ECO:0000313" key="6">
    <source>
        <dbReference type="Proteomes" id="UP000289437"/>
    </source>
</evidence>
<sequence>MKTLLREAVFAMTKWRMAGLCLALILASGSTELQAQARPAVFDATRLAVPRDLDDGWLAQPGDSASYAEPGFDDSTWAAFDLHRSLSAFLHGAHPPIVWYRVRLRVDPAQTGIALREETLARAFEIYVNGERLMASGQVAPLRPYTYNAPILVRIPDRMVATGHLVVAVRAGIAKEEWGLEFPGLSTGNLTLGPDGALADKDWLEVIGENFGSMVDSVTTVALGLVALALFLSQRRHREYLWIFGLGMVSLAELPVRVISLFHNIPIGWRFLNAGFTIFLPFLTAAMYFAFVSVRIGRKFRVFLWIAGLLNAYSNLANQGLLPNLPGSYGLLTNLLFVALLAAVIPIVLGVHLRRGNREAGILLIPAIAFSLYIYANYALALLFNIPGWSAAARRGLNLIQRFPAGPFAISLNDVSGILSTIALSIIMVLRASRTSRVQAQLEGELEAAREVQQVILPEQIELVPGFAIESVYVPAQQVGGDFFQIVPIAGGGLLLVIGDVAGKGLPAAMLVSVVVGAIRATAEFTHNPQEILASLNERLLGRSRGGFSTALAAYFSPDGFVEIANAGHLSPYIDGQELDLEGALPLGILSRSAFPVRRVLLPEGSRVTFYSDGVVEAQNGEGELFGFDRSQKIATHPATEIAAAAKHFGQSDDITVVAITRTTPVAIHVAA</sequence>
<dbReference type="Gene3D" id="3.60.40.10">
    <property type="entry name" value="PPM-type phosphatase domain"/>
    <property type="match status" value="1"/>
</dbReference>
<protein>
    <submittedName>
        <fullName evidence="5">Serine phosphatase RsbU, regulator of sigma subunit</fullName>
    </submittedName>
</protein>
<feature type="transmembrane region" description="Helical" evidence="2">
    <location>
        <begin position="363"/>
        <end position="386"/>
    </location>
</feature>
<feature type="chain" id="PRO_5020792914" evidence="3">
    <location>
        <begin position="36"/>
        <end position="672"/>
    </location>
</feature>
<dbReference type="AlphaFoldDB" id="A0A4Q0T6Q3"/>